<keyword evidence="7" id="KW-1185">Reference proteome</keyword>
<dbReference type="InterPro" id="IPR050319">
    <property type="entry name" value="ABC_transp_ATP-bind"/>
</dbReference>
<reference evidence="6 7" key="1">
    <citation type="submission" date="2022-08" db="EMBL/GenBank/DDBJ databases">
        <title>Proteogenomics of the novel Dehalobacterium formicoaceticum strain EZ94 highlights a key role of methyltransferases during anaerobic dichloromethane degradation.</title>
        <authorList>
            <person name="Wasmund K."/>
        </authorList>
    </citation>
    <scope>NUCLEOTIDE SEQUENCE [LARGE SCALE GENOMIC DNA]</scope>
    <source>
        <strain evidence="6 7">EZ94</strain>
    </source>
</reference>
<dbReference type="Pfam" id="PF00005">
    <property type="entry name" value="ABC_tran"/>
    <property type="match status" value="1"/>
</dbReference>
<keyword evidence="4 6" id="KW-0067">ATP-binding</keyword>
<proteinExistence type="inferred from homology"/>
<evidence type="ECO:0000256" key="2">
    <source>
        <dbReference type="ARBA" id="ARBA00022448"/>
    </source>
</evidence>
<gene>
    <name evidence="6" type="ORF">NVS47_02475</name>
</gene>
<dbReference type="InterPro" id="IPR003439">
    <property type="entry name" value="ABC_transporter-like_ATP-bd"/>
</dbReference>
<dbReference type="PROSITE" id="PS00211">
    <property type="entry name" value="ABC_TRANSPORTER_1"/>
    <property type="match status" value="1"/>
</dbReference>
<dbReference type="InterPro" id="IPR003593">
    <property type="entry name" value="AAA+_ATPase"/>
</dbReference>
<comment type="similarity">
    <text evidence="1">Belongs to the ABC transporter superfamily.</text>
</comment>
<dbReference type="InterPro" id="IPR017871">
    <property type="entry name" value="ABC_transporter-like_CS"/>
</dbReference>
<evidence type="ECO:0000256" key="4">
    <source>
        <dbReference type="ARBA" id="ARBA00022840"/>
    </source>
</evidence>
<dbReference type="Pfam" id="PF08352">
    <property type="entry name" value="oligo_HPY"/>
    <property type="match status" value="1"/>
</dbReference>
<protein>
    <submittedName>
        <fullName evidence="6">ABC transporter ATP-binding protein</fullName>
    </submittedName>
</protein>
<organism evidence="6 7">
    <name type="scientific">Dehalobacterium formicoaceticum</name>
    <dbReference type="NCBI Taxonomy" id="51515"/>
    <lineage>
        <taxon>Bacteria</taxon>
        <taxon>Bacillati</taxon>
        <taxon>Bacillota</taxon>
        <taxon>Clostridia</taxon>
        <taxon>Eubacteriales</taxon>
        <taxon>Peptococcaceae</taxon>
        <taxon>Dehalobacterium</taxon>
    </lineage>
</organism>
<evidence type="ECO:0000313" key="6">
    <source>
        <dbReference type="EMBL" id="MCR6544387.1"/>
    </source>
</evidence>
<evidence type="ECO:0000259" key="5">
    <source>
        <dbReference type="PROSITE" id="PS50893"/>
    </source>
</evidence>
<keyword evidence="2" id="KW-0813">Transport</keyword>
<dbReference type="Gene3D" id="3.40.50.300">
    <property type="entry name" value="P-loop containing nucleotide triphosphate hydrolases"/>
    <property type="match status" value="1"/>
</dbReference>
<dbReference type="CDD" id="cd03257">
    <property type="entry name" value="ABC_NikE_OppD_transporters"/>
    <property type="match status" value="1"/>
</dbReference>
<evidence type="ECO:0000256" key="1">
    <source>
        <dbReference type="ARBA" id="ARBA00005417"/>
    </source>
</evidence>
<dbReference type="InterPro" id="IPR013563">
    <property type="entry name" value="Oligopep_ABC_C"/>
</dbReference>
<dbReference type="PANTHER" id="PTHR43776">
    <property type="entry name" value="TRANSPORT ATP-BINDING PROTEIN"/>
    <property type="match status" value="1"/>
</dbReference>
<dbReference type="EMBL" id="JANPWE010000001">
    <property type="protein sequence ID" value="MCR6544387.1"/>
    <property type="molecule type" value="Genomic_DNA"/>
</dbReference>
<dbReference type="SMART" id="SM00382">
    <property type="entry name" value="AAA"/>
    <property type="match status" value="1"/>
</dbReference>
<dbReference type="Proteomes" id="UP001524944">
    <property type="component" value="Unassembled WGS sequence"/>
</dbReference>
<dbReference type="PANTHER" id="PTHR43776:SF7">
    <property type="entry name" value="D,D-DIPEPTIDE TRANSPORT ATP-BINDING PROTEIN DDPF-RELATED"/>
    <property type="match status" value="1"/>
</dbReference>
<dbReference type="SUPFAM" id="SSF52540">
    <property type="entry name" value="P-loop containing nucleoside triphosphate hydrolases"/>
    <property type="match status" value="1"/>
</dbReference>
<dbReference type="GO" id="GO:0005524">
    <property type="term" value="F:ATP binding"/>
    <property type="evidence" value="ECO:0007669"/>
    <property type="project" value="UniProtKB-KW"/>
</dbReference>
<accession>A0ABT1Y0J1</accession>
<dbReference type="NCBIfam" id="TIGR01727">
    <property type="entry name" value="oligo_HPY"/>
    <property type="match status" value="1"/>
</dbReference>
<sequence>MMKAEQEALIRVENLKKYFYPKRNSVLKALDGVSFSIYPGETLGLVGESGCGKSTAGKTIVRLFEPTDGQVWYRKRHVHQLKGGELKNFRKKVQIIFQNAYASLNPKMTVEWIVGEGMDIHHLYPGKARRERIRELLHLVGLKQEDGRRYPHEFSGGQRQRIGIARALALEPECIICDEPVSALDMSMQAQIVNLLQDLQEKMRTSYLFISHDLGLVRYLARRIAVMYLGNLVELAGAADLYQHPLHPYTQALLAAVPYLDVQQEVEKKRMVLSGEVPSPFNPPFGCPFVTRCSYGTEICRQEKPLLKEAAPGHFVACHGHFS</sequence>
<evidence type="ECO:0000256" key="3">
    <source>
        <dbReference type="ARBA" id="ARBA00022741"/>
    </source>
</evidence>
<keyword evidence="3" id="KW-0547">Nucleotide-binding</keyword>
<dbReference type="PROSITE" id="PS50893">
    <property type="entry name" value="ABC_TRANSPORTER_2"/>
    <property type="match status" value="1"/>
</dbReference>
<feature type="domain" description="ABC transporter" evidence="5">
    <location>
        <begin position="10"/>
        <end position="254"/>
    </location>
</feature>
<evidence type="ECO:0000313" key="7">
    <source>
        <dbReference type="Proteomes" id="UP001524944"/>
    </source>
</evidence>
<comment type="caution">
    <text evidence="6">The sequence shown here is derived from an EMBL/GenBank/DDBJ whole genome shotgun (WGS) entry which is preliminary data.</text>
</comment>
<dbReference type="InterPro" id="IPR027417">
    <property type="entry name" value="P-loop_NTPase"/>
</dbReference>
<name>A0ABT1Y0J1_9FIRM</name>